<dbReference type="AlphaFoldDB" id="Q10MN4"/>
<accession>Q10MN4</accession>
<dbReference type="PANTHER" id="PTHR11132">
    <property type="entry name" value="SOLUTE CARRIER FAMILY 35"/>
    <property type="match status" value="1"/>
</dbReference>
<organism evidence="6">
    <name type="scientific">Oryza sativa subsp. japonica</name>
    <name type="common">Rice</name>
    <dbReference type="NCBI Taxonomy" id="39947"/>
    <lineage>
        <taxon>Eukaryota</taxon>
        <taxon>Viridiplantae</taxon>
        <taxon>Streptophyta</taxon>
        <taxon>Embryophyta</taxon>
        <taxon>Tracheophyta</taxon>
        <taxon>Spermatophyta</taxon>
        <taxon>Magnoliopsida</taxon>
        <taxon>Liliopsida</taxon>
        <taxon>Poales</taxon>
        <taxon>Poaceae</taxon>
        <taxon>BOP clade</taxon>
        <taxon>Oryzoideae</taxon>
        <taxon>Oryzeae</taxon>
        <taxon>Oryzinae</taxon>
        <taxon>Oryza</taxon>
        <taxon>Oryza sativa</taxon>
    </lineage>
</organism>
<keyword evidence="3 5" id="KW-1133">Transmembrane helix</keyword>
<dbReference type="InterPro" id="IPR050186">
    <property type="entry name" value="TPT_transporter"/>
</dbReference>
<sequence>MPSLHRIERMASSSLGVSNQITRANPNGFIVAKFYSRITGEINSTHAVAQFTAFSGPRELGPDSNTGRKKYNEAESASICQDAASAHTLSFPSSPFLSPFSPGRCGWRQLHRRSGEEMLKAFMPVAVYSLIVSFHTDSFRRASMLNMLGISAGVAVAVAAYGEARFDAFGVMLQLTAVAAEATWLVLIQILVTSNGKSLNPHHLALLYRAVLSRVLDAAMAKAAPPWLAANDVVTAVTAAGRRLPTPSSLVGLLPTLTSLRKEMRERRKGEKKRKSKGCDMETLTCRAHMVAR</sequence>
<dbReference type="GO" id="GO:0016020">
    <property type="term" value="C:membrane"/>
    <property type="evidence" value="ECO:0007669"/>
    <property type="project" value="UniProtKB-SubCell"/>
</dbReference>
<reference evidence="6" key="2">
    <citation type="submission" date="2006-06" db="EMBL/GenBank/DDBJ databases">
        <authorList>
            <person name="Buell R."/>
            <person name="Wing R.A."/>
            <person name="McCombie W.A."/>
            <person name="Ouyang S."/>
        </authorList>
    </citation>
    <scope>NUCLEOTIDE SEQUENCE</scope>
</reference>
<evidence type="ECO:0000256" key="4">
    <source>
        <dbReference type="ARBA" id="ARBA00023136"/>
    </source>
</evidence>
<name>Q10MN4_ORYSJ</name>
<evidence type="ECO:0000256" key="2">
    <source>
        <dbReference type="ARBA" id="ARBA00022692"/>
    </source>
</evidence>
<evidence type="ECO:0000256" key="3">
    <source>
        <dbReference type="ARBA" id="ARBA00022989"/>
    </source>
</evidence>
<comment type="subcellular location">
    <subcellularLocation>
        <location evidence="1">Membrane</location>
        <topology evidence="1">Multi-pass membrane protein</topology>
    </subcellularLocation>
</comment>
<evidence type="ECO:0000313" key="6">
    <source>
        <dbReference type="EMBL" id="ABF95491.1"/>
    </source>
</evidence>
<feature type="transmembrane region" description="Helical" evidence="5">
    <location>
        <begin position="168"/>
        <end position="192"/>
    </location>
</feature>
<gene>
    <name evidence="6" type="ordered locus">LOC_Os03g18990</name>
</gene>
<proteinExistence type="predicted"/>
<feature type="transmembrane region" description="Helical" evidence="5">
    <location>
        <begin position="142"/>
        <end position="161"/>
    </location>
</feature>
<keyword evidence="4 5" id="KW-0472">Membrane</keyword>
<keyword evidence="2 5" id="KW-0812">Transmembrane</keyword>
<evidence type="ECO:0000256" key="5">
    <source>
        <dbReference type="SAM" id="Phobius"/>
    </source>
</evidence>
<protein>
    <submittedName>
        <fullName evidence="6">Uncharacterized protein</fullName>
    </submittedName>
</protein>
<reference evidence="6" key="1">
    <citation type="journal article" date="2005" name="Genome Res.">
        <title>Sequence, annotation, and analysis of synteny between rice chromosome 3 and diverged grass species.</title>
        <authorList>
            <consortium name="Rice Chromosome 3 Sequencing Consortium"/>
            <person name="Buell C.R."/>
            <person name="Yuan Q."/>
            <person name="Ouyang S."/>
            <person name="Liu J."/>
            <person name="Zhu W."/>
            <person name="Wang A."/>
            <person name="Maiti R."/>
            <person name="Haas B."/>
            <person name="Wortman J."/>
            <person name="Pertea M."/>
            <person name="Jones K.M."/>
            <person name="Kim M."/>
            <person name="Overton L."/>
            <person name="Tsitrin T."/>
            <person name="Fadrosh D."/>
            <person name="Bera J."/>
            <person name="Weaver B."/>
            <person name="Jin S."/>
            <person name="Johri S."/>
            <person name="Reardon M."/>
            <person name="Webb K."/>
            <person name="Hill J."/>
            <person name="Moffat K."/>
            <person name="Tallon L."/>
            <person name="Van Aken S."/>
            <person name="Lewis M."/>
            <person name="Utterback T."/>
            <person name="Feldblyum T."/>
            <person name="Zismann V."/>
            <person name="Iobst S."/>
            <person name="Hsiao J."/>
            <person name="de Vazeille A.R."/>
            <person name="Salzberg S.L."/>
            <person name="White O."/>
            <person name="Fraser C."/>
            <person name="Yu Y."/>
            <person name="Kim H."/>
            <person name="Rambo T."/>
            <person name="Currie J."/>
            <person name="Collura K."/>
            <person name="Kernodle-Thompson S."/>
            <person name="Wei F."/>
            <person name="Kudrna K."/>
            <person name="Ammiraju J.S."/>
            <person name="Luo M."/>
            <person name="Goicoechea J.L."/>
            <person name="Wing R.A."/>
            <person name="Henry D."/>
            <person name="Oates R."/>
            <person name="Palmer M."/>
            <person name="Pries G."/>
            <person name="Saski C."/>
            <person name="Simmons J."/>
            <person name="Soderlund C."/>
            <person name="Nelson W."/>
            <person name="de la Bastide M."/>
            <person name="Spiegel L."/>
            <person name="Nascimento L."/>
            <person name="Huang E."/>
            <person name="Preston R."/>
            <person name="Zutavern T."/>
            <person name="Palmer L."/>
            <person name="O'Shaughnessy A."/>
            <person name="Dike S."/>
            <person name="McCombie W.R."/>
            <person name="Minx P."/>
            <person name="Cordum H."/>
            <person name="Wilson R."/>
            <person name="Jin W."/>
            <person name="Lee H.R."/>
            <person name="Jiang J."/>
            <person name="Jackson S."/>
        </authorList>
    </citation>
    <scope>NUCLEOTIDE SEQUENCE [LARGE SCALE GENOMIC DNA]</scope>
</reference>
<dbReference type="EMBL" id="DP000009">
    <property type="protein sequence ID" value="ABF95491.1"/>
    <property type="molecule type" value="Genomic_DNA"/>
</dbReference>
<evidence type="ECO:0000256" key="1">
    <source>
        <dbReference type="ARBA" id="ARBA00004141"/>
    </source>
</evidence>